<evidence type="ECO:0000256" key="1">
    <source>
        <dbReference type="SAM" id="MobiDB-lite"/>
    </source>
</evidence>
<dbReference type="HOGENOM" id="CLU_1046080_0_0_1"/>
<feature type="compositionally biased region" description="Polar residues" evidence="1">
    <location>
        <begin position="29"/>
        <end position="38"/>
    </location>
</feature>
<dbReference type="KEGG" id="kla:KLLA0_D11066g"/>
<feature type="region of interest" description="Disordered" evidence="1">
    <location>
        <begin position="1"/>
        <end position="44"/>
    </location>
</feature>
<feature type="region of interest" description="Disordered" evidence="1">
    <location>
        <begin position="80"/>
        <end position="106"/>
    </location>
</feature>
<dbReference type="Proteomes" id="UP000000598">
    <property type="component" value="Chromosome D"/>
</dbReference>
<protein>
    <submittedName>
        <fullName evidence="2">KLLA0D11066p</fullName>
    </submittedName>
</protein>
<feature type="region of interest" description="Disordered" evidence="1">
    <location>
        <begin position="125"/>
        <end position="144"/>
    </location>
</feature>
<dbReference type="PaxDb" id="284590-Q6CR84"/>
<dbReference type="AlphaFoldDB" id="Q6CR84"/>
<proteinExistence type="predicted"/>
<evidence type="ECO:0000313" key="2">
    <source>
        <dbReference type="EMBL" id="CAH00651.1"/>
    </source>
</evidence>
<keyword evidence="3" id="KW-1185">Reference proteome</keyword>
<feature type="compositionally biased region" description="Basic residues" evidence="1">
    <location>
        <begin position="251"/>
        <end position="266"/>
    </location>
</feature>
<feature type="compositionally biased region" description="Acidic residues" evidence="1">
    <location>
        <begin position="233"/>
        <end position="246"/>
    </location>
</feature>
<accession>Q6CR84</accession>
<evidence type="ECO:0000313" key="3">
    <source>
        <dbReference type="Proteomes" id="UP000000598"/>
    </source>
</evidence>
<organism evidence="2 3">
    <name type="scientific">Kluyveromyces lactis (strain ATCC 8585 / CBS 2359 / DSM 70799 / NBRC 1267 / NRRL Y-1140 / WM37)</name>
    <name type="common">Yeast</name>
    <name type="synonym">Candida sphaerica</name>
    <dbReference type="NCBI Taxonomy" id="284590"/>
    <lineage>
        <taxon>Eukaryota</taxon>
        <taxon>Fungi</taxon>
        <taxon>Dikarya</taxon>
        <taxon>Ascomycota</taxon>
        <taxon>Saccharomycotina</taxon>
        <taxon>Saccharomycetes</taxon>
        <taxon>Saccharomycetales</taxon>
        <taxon>Saccharomycetaceae</taxon>
        <taxon>Kluyveromyces</taxon>
    </lineage>
</organism>
<name>Q6CR84_KLULA</name>
<sequence>MASHEDLMFQFDSGSAAEEDPLQRMPDLESQQGDNYTTPRGFDDDELLSINTNGDDETLFSRSTATTLLDQTPDVSAAVRNNSTQWSRDYTSASNTGSSTVASSRRPTIDRSIVTGHITTTLDDNERRAASISSASDHHHKASSHRFSLPNLFHSIRRINPSTNHPSVSVVSEGQDPRRHSLNQAMVFSNYNNYLNDCIFDDSVKTVDQERKLRLEQLADKFWLRDGSIDEDMFDESSDEEHEEQEEISHHNHRRSSLTRKSKSVL</sequence>
<dbReference type="eggNOG" id="ENOG502T2GU">
    <property type="taxonomic scope" value="Eukaryota"/>
</dbReference>
<gene>
    <name evidence="2" type="ORF">KLLA0_D11066g</name>
</gene>
<feature type="region of interest" description="Disordered" evidence="1">
    <location>
        <begin position="233"/>
        <end position="266"/>
    </location>
</feature>
<dbReference type="InParanoid" id="Q6CR84"/>
<reference evidence="2 3" key="1">
    <citation type="journal article" date="2004" name="Nature">
        <title>Genome evolution in yeasts.</title>
        <authorList>
            <consortium name="Genolevures"/>
            <person name="Dujon B."/>
            <person name="Sherman D."/>
            <person name="Fischer G."/>
            <person name="Durrens P."/>
            <person name="Casaregola S."/>
            <person name="Lafontaine I."/>
            <person name="de Montigny J."/>
            <person name="Marck C."/>
            <person name="Neuveglise C."/>
            <person name="Talla E."/>
            <person name="Goffard N."/>
            <person name="Frangeul L."/>
            <person name="Aigle M."/>
            <person name="Anthouard V."/>
            <person name="Babour A."/>
            <person name="Barbe V."/>
            <person name="Barnay S."/>
            <person name="Blanchin S."/>
            <person name="Beckerich J.M."/>
            <person name="Beyne E."/>
            <person name="Bleykasten C."/>
            <person name="Boisrame A."/>
            <person name="Boyer J."/>
            <person name="Cattolico L."/>
            <person name="Confanioleri F."/>
            <person name="de Daruvar A."/>
            <person name="Despons L."/>
            <person name="Fabre E."/>
            <person name="Fairhead C."/>
            <person name="Ferry-Dumazet H."/>
            <person name="Groppi A."/>
            <person name="Hantraye F."/>
            <person name="Hennequin C."/>
            <person name="Jauniaux N."/>
            <person name="Joyet P."/>
            <person name="Kachouri R."/>
            <person name="Kerrest A."/>
            <person name="Koszul R."/>
            <person name="Lemaire M."/>
            <person name="Lesur I."/>
            <person name="Ma L."/>
            <person name="Muller H."/>
            <person name="Nicaud J.M."/>
            <person name="Nikolski M."/>
            <person name="Oztas S."/>
            <person name="Ozier-Kalogeropoulos O."/>
            <person name="Pellenz S."/>
            <person name="Potier S."/>
            <person name="Richard G.F."/>
            <person name="Straub M.L."/>
            <person name="Suleau A."/>
            <person name="Swennene D."/>
            <person name="Tekaia F."/>
            <person name="Wesolowski-Louvel M."/>
            <person name="Westhof E."/>
            <person name="Wirth B."/>
            <person name="Zeniou-Meyer M."/>
            <person name="Zivanovic I."/>
            <person name="Bolotin-Fukuhara M."/>
            <person name="Thierry A."/>
            <person name="Bouchier C."/>
            <person name="Caudron B."/>
            <person name="Scarpelli C."/>
            <person name="Gaillardin C."/>
            <person name="Weissenbach J."/>
            <person name="Wincker P."/>
            <person name="Souciet J.L."/>
        </authorList>
    </citation>
    <scope>NUCLEOTIDE SEQUENCE [LARGE SCALE GENOMIC DNA]</scope>
    <source>
        <strain evidence="3">ATCC 8585 / CBS 2359 / DSM 70799 / NBRC 1267 / NRRL Y-1140 / WM37</strain>
    </source>
</reference>
<dbReference type="EMBL" id="CR382124">
    <property type="protein sequence ID" value="CAH00651.1"/>
    <property type="molecule type" value="Genomic_DNA"/>
</dbReference>